<evidence type="ECO:0000313" key="11">
    <source>
        <dbReference type="EMBL" id="EHJ52693.1"/>
    </source>
</evidence>
<evidence type="ECO:0000256" key="9">
    <source>
        <dbReference type="RuleBase" id="RU362042"/>
    </source>
</evidence>
<keyword evidence="12" id="KW-1185">Reference proteome</keyword>
<dbReference type="CDD" id="cd06462">
    <property type="entry name" value="Peptidase_S24_S26"/>
    <property type="match status" value="1"/>
</dbReference>
<name>G5JXH7_9STRE</name>
<keyword evidence="5 8" id="KW-0645">Protease</keyword>
<dbReference type="OrthoDB" id="9802919at2"/>
<dbReference type="SUPFAM" id="SSF51306">
    <property type="entry name" value="LexA/Signal peptidase"/>
    <property type="match status" value="1"/>
</dbReference>
<dbReference type="EMBL" id="AEUW02000001">
    <property type="protein sequence ID" value="EHJ52693.1"/>
    <property type="molecule type" value="Genomic_DNA"/>
</dbReference>
<comment type="catalytic activity">
    <reaction evidence="1 8">
        <text>Cleavage of hydrophobic, N-terminal signal or leader sequences from secreted and periplasmic proteins.</text>
        <dbReference type="EC" id="3.4.21.89"/>
    </reaction>
</comment>
<evidence type="ECO:0000256" key="3">
    <source>
        <dbReference type="ARBA" id="ARBA00009370"/>
    </source>
</evidence>
<sequence length="195" mass="22177">MKNFLKEWGIFILFIAALILSRIFVWAPVRVEGHSMDPTLADKEQIIIVKTTSIKNFDIVVAKEGKKNIVKRVVGMPGDTISFNNDTLSINGKKVDETYLKSFKKKFAKDKLQKTYSYNNYFQQLAASSAAFTTDSQGKANFTVTVPKGQYFLLGDDRIVSKDSRQVGTFSRNKIIGEVKFRFWPLKAIKFISNK</sequence>
<evidence type="ECO:0000256" key="7">
    <source>
        <dbReference type="PIRSR" id="PIRSR600223-1"/>
    </source>
</evidence>
<dbReference type="InterPro" id="IPR019756">
    <property type="entry name" value="Pept_S26A_signal_pept_1_Ser-AS"/>
</dbReference>
<dbReference type="Proteomes" id="UP000003573">
    <property type="component" value="Unassembled WGS sequence"/>
</dbReference>
<evidence type="ECO:0000259" key="10">
    <source>
        <dbReference type="Pfam" id="PF10502"/>
    </source>
</evidence>
<dbReference type="eggNOG" id="COG0681">
    <property type="taxonomic scope" value="Bacteria"/>
</dbReference>
<dbReference type="PANTHER" id="PTHR43390:SF1">
    <property type="entry name" value="CHLOROPLAST PROCESSING PEPTIDASE"/>
    <property type="match status" value="1"/>
</dbReference>
<dbReference type="GO" id="GO:0005886">
    <property type="term" value="C:plasma membrane"/>
    <property type="evidence" value="ECO:0007669"/>
    <property type="project" value="UniProtKB-SubCell"/>
</dbReference>
<evidence type="ECO:0000313" key="12">
    <source>
        <dbReference type="Proteomes" id="UP000003573"/>
    </source>
</evidence>
<dbReference type="MEROPS" id="S26.015"/>
<feature type="active site" evidence="7">
    <location>
        <position position="71"/>
    </location>
</feature>
<dbReference type="NCBIfam" id="TIGR02227">
    <property type="entry name" value="sigpep_I_bact"/>
    <property type="match status" value="1"/>
</dbReference>
<dbReference type="GO" id="GO:0009003">
    <property type="term" value="F:signal peptidase activity"/>
    <property type="evidence" value="ECO:0007669"/>
    <property type="project" value="UniProtKB-EC"/>
</dbReference>
<organism evidence="11 12">
    <name type="scientific">Streptococcus macacae NCTC 11558</name>
    <dbReference type="NCBI Taxonomy" id="764298"/>
    <lineage>
        <taxon>Bacteria</taxon>
        <taxon>Bacillati</taxon>
        <taxon>Bacillota</taxon>
        <taxon>Bacilli</taxon>
        <taxon>Lactobacillales</taxon>
        <taxon>Streptococcaceae</taxon>
        <taxon>Streptococcus</taxon>
    </lineage>
</organism>
<dbReference type="AlphaFoldDB" id="G5JXH7"/>
<feature type="domain" description="Peptidase S26" evidence="10">
    <location>
        <begin position="6"/>
        <end position="184"/>
    </location>
</feature>
<reference evidence="11 12" key="1">
    <citation type="journal article" date="2014" name="Int. J. Syst. Evol. Microbiol.">
        <title>Phylogenomics and the dynamic genome evolution of the genus Streptococcus.</title>
        <authorList>
            <consortium name="The Broad Institute Genome Sequencing Platform"/>
            <person name="Richards V.P."/>
            <person name="Palmer S.R."/>
            <person name="Pavinski Bitar P.D."/>
            <person name="Qin X."/>
            <person name="Weinstock G.M."/>
            <person name="Highlander S.K."/>
            <person name="Town C.D."/>
            <person name="Burne R.A."/>
            <person name="Stanhope M.J."/>
        </authorList>
    </citation>
    <scope>NUCLEOTIDE SEQUENCE [LARGE SCALE GENOMIC DNA]</scope>
    <source>
        <strain evidence="11 12">NCTC 11558</strain>
    </source>
</reference>
<comment type="similarity">
    <text evidence="3 9">Belongs to the peptidase S26 family.</text>
</comment>
<evidence type="ECO:0000256" key="5">
    <source>
        <dbReference type="ARBA" id="ARBA00022670"/>
    </source>
</evidence>
<evidence type="ECO:0000256" key="1">
    <source>
        <dbReference type="ARBA" id="ARBA00000677"/>
    </source>
</evidence>
<accession>G5JXH7</accession>
<comment type="caution">
    <text evidence="11">The sequence shown here is derived from an EMBL/GenBank/DDBJ whole genome shotgun (WGS) entry which is preliminary data.</text>
</comment>
<comment type="subcellular location">
    <subcellularLocation>
        <location evidence="2">Cell membrane</location>
        <topology evidence="2">Single-pass type II membrane protein</topology>
    </subcellularLocation>
    <subcellularLocation>
        <location evidence="9">Membrane</location>
        <topology evidence="9">Single-pass type II membrane protein</topology>
    </subcellularLocation>
</comment>
<feature type="active site" evidence="7">
    <location>
        <position position="35"/>
    </location>
</feature>
<dbReference type="Pfam" id="PF10502">
    <property type="entry name" value="Peptidase_S26"/>
    <property type="match status" value="1"/>
</dbReference>
<dbReference type="InterPro" id="IPR019533">
    <property type="entry name" value="Peptidase_S26"/>
</dbReference>
<dbReference type="PROSITE" id="PS00501">
    <property type="entry name" value="SPASE_I_1"/>
    <property type="match status" value="1"/>
</dbReference>
<dbReference type="RefSeq" id="WP_003081020.1">
    <property type="nucleotide sequence ID" value="NZ_AEUW02000001.1"/>
</dbReference>
<dbReference type="Gene3D" id="2.10.109.10">
    <property type="entry name" value="Umud Fragment, subunit A"/>
    <property type="match status" value="1"/>
</dbReference>
<dbReference type="InterPro" id="IPR019757">
    <property type="entry name" value="Pept_S26A_signal_pept_1_Lys-AS"/>
</dbReference>
<proteinExistence type="inferred from homology"/>
<evidence type="ECO:0000256" key="4">
    <source>
        <dbReference type="ARBA" id="ARBA00013208"/>
    </source>
</evidence>
<dbReference type="PRINTS" id="PR00727">
    <property type="entry name" value="LEADERPTASE"/>
</dbReference>
<dbReference type="STRING" id="764298.STRMA_1333"/>
<dbReference type="PROSITE" id="PS00760">
    <property type="entry name" value="SPASE_I_2"/>
    <property type="match status" value="1"/>
</dbReference>
<dbReference type="GO" id="GO:0006465">
    <property type="term" value="P:signal peptide processing"/>
    <property type="evidence" value="ECO:0007669"/>
    <property type="project" value="InterPro"/>
</dbReference>
<dbReference type="PANTHER" id="PTHR43390">
    <property type="entry name" value="SIGNAL PEPTIDASE I"/>
    <property type="match status" value="1"/>
</dbReference>
<dbReference type="GO" id="GO:0004252">
    <property type="term" value="F:serine-type endopeptidase activity"/>
    <property type="evidence" value="ECO:0007669"/>
    <property type="project" value="InterPro"/>
</dbReference>
<evidence type="ECO:0000256" key="2">
    <source>
        <dbReference type="ARBA" id="ARBA00004401"/>
    </source>
</evidence>
<evidence type="ECO:0000256" key="8">
    <source>
        <dbReference type="RuleBase" id="RU003993"/>
    </source>
</evidence>
<protein>
    <recommendedName>
        <fullName evidence="4 8">Signal peptidase I</fullName>
        <ecNumber evidence="4 8">3.4.21.89</ecNumber>
    </recommendedName>
</protein>
<dbReference type="EC" id="3.4.21.89" evidence="4 8"/>
<keyword evidence="6 8" id="KW-0378">Hydrolase</keyword>
<evidence type="ECO:0000256" key="6">
    <source>
        <dbReference type="ARBA" id="ARBA00022801"/>
    </source>
</evidence>
<dbReference type="InterPro" id="IPR000223">
    <property type="entry name" value="Pept_S26A_signal_pept_1"/>
</dbReference>
<gene>
    <name evidence="11" type="primary">lepB_2</name>
    <name evidence="11" type="ORF">STRMA_1333</name>
</gene>
<dbReference type="InterPro" id="IPR036286">
    <property type="entry name" value="LexA/Signal_pep-like_sf"/>
</dbReference>